<name>C0ZVH1_RHOE4</name>
<dbReference type="AlphaFoldDB" id="C0ZVH1"/>
<evidence type="ECO:0000313" key="1">
    <source>
        <dbReference type="EMBL" id="BAH36665.1"/>
    </source>
</evidence>
<dbReference type="Proteomes" id="UP000002204">
    <property type="component" value="Chromosome"/>
</dbReference>
<sequence>MRLVEKNFWGNTPFADDIKRSIAECAAGTHHSVQKALPVGISDRPIIEDAITGPIPRVVIDKEPLAEIPVHPVPAPVTPQFTATPSLDDIFESEFFGEGTN</sequence>
<reference evidence="2" key="1">
    <citation type="submission" date="2005-03" db="EMBL/GenBank/DDBJ databases">
        <title>Comparison of the complete genome sequences of Rhodococcus erythropolis PR4 and Rhodococcus opacus B4.</title>
        <authorList>
            <person name="Takarada H."/>
            <person name="Sekine M."/>
            <person name="Hosoyama A."/>
            <person name="Yamada R."/>
            <person name="Fujisawa T."/>
            <person name="Omata S."/>
            <person name="Shimizu A."/>
            <person name="Tsukatani N."/>
            <person name="Tanikawa S."/>
            <person name="Fujita N."/>
            <person name="Harayama S."/>
        </authorList>
    </citation>
    <scope>NUCLEOTIDE SEQUENCE [LARGE SCALE GENOMIC DNA]</scope>
    <source>
        <strain evidence="2">PR4 / NBRC 100887</strain>
    </source>
</reference>
<protein>
    <submittedName>
        <fullName evidence="1">Uncharacterized protein</fullName>
    </submittedName>
</protein>
<organism evidence="1 2">
    <name type="scientific">Rhodococcus erythropolis (strain PR4 / NBRC 100887)</name>
    <dbReference type="NCBI Taxonomy" id="234621"/>
    <lineage>
        <taxon>Bacteria</taxon>
        <taxon>Bacillati</taxon>
        <taxon>Actinomycetota</taxon>
        <taxon>Actinomycetes</taxon>
        <taxon>Mycobacteriales</taxon>
        <taxon>Nocardiaceae</taxon>
        <taxon>Rhodococcus</taxon>
        <taxon>Rhodococcus erythropolis group</taxon>
    </lineage>
</organism>
<reference evidence="1 2" key="2">
    <citation type="journal article" date="2006" name="Environ. Microbiol.">
        <title>Sequence analysis of three plasmids harboured in Rhodococcus erythropolis strain PR4.</title>
        <authorList>
            <person name="Sekine M."/>
            <person name="Tanikawa S."/>
            <person name="Omata S."/>
            <person name="Saito M."/>
            <person name="Fujisawa T."/>
            <person name="Tsukatani N."/>
            <person name="Tajima T."/>
            <person name="Sekigawa T."/>
            <person name="Kosugi H."/>
            <person name="Matsuo Y."/>
            <person name="Nishiko R."/>
            <person name="Imamura K."/>
            <person name="Ito M."/>
            <person name="Narita H."/>
            <person name="Tago S."/>
            <person name="Fujita N."/>
            <person name="Harayama S."/>
        </authorList>
    </citation>
    <scope>NUCLEOTIDE SEQUENCE [LARGE SCALE GENOMIC DNA]</scope>
    <source>
        <strain evidence="2">PR4 / NBRC 100887</strain>
    </source>
</reference>
<dbReference type="EMBL" id="AP008957">
    <property type="protein sequence ID" value="BAH36665.1"/>
    <property type="molecule type" value="Genomic_DNA"/>
</dbReference>
<accession>C0ZVH1</accession>
<dbReference type="KEGG" id="rer:RER_59570"/>
<dbReference type="HOGENOM" id="CLU_2289448_0_0_11"/>
<evidence type="ECO:0000313" key="2">
    <source>
        <dbReference type="Proteomes" id="UP000002204"/>
    </source>
</evidence>
<proteinExistence type="predicted"/>
<gene>
    <name evidence="1" type="ordered locus">RER_59570</name>
</gene>